<evidence type="ECO:0000256" key="3">
    <source>
        <dbReference type="ARBA" id="ARBA00022777"/>
    </source>
</evidence>
<feature type="domain" description="Carbohydrate kinase PfkB" evidence="4">
    <location>
        <begin position="2"/>
        <end position="315"/>
    </location>
</feature>
<evidence type="ECO:0000259" key="4">
    <source>
        <dbReference type="Pfam" id="PF00294"/>
    </source>
</evidence>
<dbReference type="RefSeq" id="WP_153402612.1">
    <property type="nucleotide sequence ID" value="NZ_ML762428.1"/>
</dbReference>
<dbReference type="OrthoDB" id="9813569at2"/>
<dbReference type="Gene3D" id="3.40.1190.20">
    <property type="match status" value="1"/>
</dbReference>
<reference evidence="5 6" key="1">
    <citation type="submission" date="2019-10" db="EMBL/GenBank/DDBJ databases">
        <title>Gracilibacillus sp. nov. isolated from rice seeds.</title>
        <authorList>
            <person name="He S."/>
        </authorList>
    </citation>
    <scope>NUCLEOTIDE SEQUENCE [LARGE SCALE GENOMIC DNA]</scope>
    <source>
        <strain evidence="5 6">TD8</strain>
    </source>
</reference>
<keyword evidence="2" id="KW-0808">Transferase</keyword>
<dbReference type="GO" id="GO:0016301">
    <property type="term" value="F:kinase activity"/>
    <property type="evidence" value="ECO:0007669"/>
    <property type="project" value="UniProtKB-KW"/>
</dbReference>
<comment type="similarity">
    <text evidence="1">Belongs to the carbohydrate kinase PfkB family.</text>
</comment>
<comment type="caution">
    <text evidence="5">The sequence shown here is derived from an EMBL/GenBank/DDBJ whole genome shotgun (WGS) entry which is preliminary data.</text>
</comment>
<keyword evidence="6" id="KW-1185">Reference proteome</keyword>
<evidence type="ECO:0000256" key="2">
    <source>
        <dbReference type="ARBA" id="ARBA00022679"/>
    </source>
</evidence>
<keyword evidence="3 5" id="KW-0418">Kinase</keyword>
<organism evidence="5 6">
    <name type="scientific">Gracilibacillus oryzae</name>
    <dbReference type="NCBI Taxonomy" id="1672701"/>
    <lineage>
        <taxon>Bacteria</taxon>
        <taxon>Bacillati</taxon>
        <taxon>Bacillota</taxon>
        <taxon>Bacilli</taxon>
        <taxon>Bacillales</taxon>
        <taxon>Bacillaceae</taxon>
        <taxon>Gracilibacillus</taxon>
    </lineage>
</organism>
<dbReference type="InterPro" id="IPR029056">
    <property type="entry name" value="Ribokinase-like"/>
</dbReference>
<dbReference type="SUPFAM" id="SSF53613">
    <property type="entry name" value="Ribokinase-like"/>
    <property type="match status" value="1"/>
</dbReference>
<evidence type="ECO:0000313" key="5">
    <source>
        <dbReference type="EMBL" id="KAB8137588.1"/>
    </source>
</evidence>
<name>A0A7C8KQR5_9BACI</name>
<gene>
    <name evidence="5" type="ORF">F9U64_08715</name>
</gene>
<dbReference type="PANTHER" id="PTHR43320">
    <property type="entry name" value="SUGAR KINASE"/>
    <property type="match status" value="1"/>
</dbReference>
<dbReference type="InterPro" id="IPR052700">
    <property type="entry name" value="Carb_kinase_PfkB-like"/>
</dbReference>
<dbReference type="EMBL" id="WEID01000040">
    <property type="protein sequence ID" value="KAB8137588.1"/>
    <property type="molecule type" value="Genomic_DNA"/>
</dbReference>
<evidence type="ECO:0000313" key="6">
    <source>
        <dbReference type="Proteomes" id="UP000480246"/>
    </source>
</evidence>
<dbReference type="CDD" id="cd01166">
    <property type="entry name" value="KdgK"/>
    <property type="match status" value="1"/>
</dbReference>
<dbReference type="Pfam" id="PF00294">
    <property type="entry name" value="PfkB"/>
    <property type="match status" value="1"/>
</dbReference>
<dbReference type="PANTHER" id="PTHR43320:SF2">
    <property type="entry name" value="2-DEHYDRO-3-DEOXYGLUCONOKINASE_2-DEHYDRO-3-DEOXYGALACTONOKINASE"/>
    <property type="match status" value="1"/>
</dbReference>
<dbReference type="Proteomes" id="UP000480246">
    <property type="component" value="Unassembled WGS sequence"/>
</dbReference>
<proteinExistence type="inferred from homology"/>
<accession>A0A7C8KQR5</accession>
<evidence type="ECO:0000256" key="1">
    <source>
        <dbReference type="ARBA" id="ARBA00010688"/>
    </source>
</evidence>
<protein>
    <submittedName>
        <fullName evidence="5">Sugar kinase</fullName>
    </submittedName>
</protein>
<sequence>MKVLTFGEMLLRLTTDPTVRLQQTNQFTFYYGGAEANVAVSLANFGVETSYISKVPDNTIGEACEKYLQSYRINTGNLLKGGERLGLYYVESGIGNRSSQVTYDRKFSSFSQLQKDELDWDRILEGIDLFHTTGITLALSKELQEITLFAMKQAKQRGIKVSFDFNFRSKLWSQKEASEAIVKVLPYVDIAFCNHMDAVYLLHIDPLKEEGNHQQKLKYYYEEIQKRYPGITTFASTKREVKTSSEHKLEGYIFTNQELVKTDSYHIDPVIDRIGGGDAYAAGILFGVMNKWNPDKIVNFATAASVLKHTITGDANAFSAAEVEQFMQSLNQEISR</sequence>
<dbReference type="InterPro" id="IPR011611">
    <property type="entry name" value="PfkB_dom"/>
</dbReference>
<dbReference type="AlphaFoldDB" id="A0A7C8KQR5"/>